<dbReference type="InterPro" id="IPR001845">
    <property type="entry name" value="HTH_ArsR_DNA-bd_dom"/>
</dbReference>
<protein>
    <submittedName>
        <fullName evidence="5">Helix-turn-helix domain-containing protein</fullName>
    </submittedName>
</protein>
<proteinExistence type="predicted"/>
<dbReference type="SUPFAM" id="SSF46785">
    <property type="entry name" value="Winged helix' DNA-binding domain"/>
    <property type="match status" value="1"/>
</dbReference>
<evidence type="ECO:0000256" key="1">
    <source>
        <dbReference type="ARBA" id="ARBA00023015"/>
    </source>
</evidence>
<dbReference type="InterPro" id="IPR011991">
    <property type="entry name" value="ArsR-like_HTH"/>
</dbReference>
<evidence type="ECO:0000259" key="4">
    <source>
        <dbReference type="SMART" id="SM00418"/>
    </source>
</evidence>
<name>A0ABW5GND2_9PSEU</name>
<dbReference type="PANTHER" id="PTHR43132">
    <property type="entry name" value="ARSENICAL RESISTANCE OPERON REPRESSOR ARSR-RELATED"/>
    <property type="match status" value="1"/>
</dbReference>
<gene>
    <name evidence="5" type="ORF">ACFSYJ_27500</name>
</gene>
<comment type="caution">
    <text evidence="5">The sequence shown here is derived from an EMBL/GenBank/DDBJ whole genome shotgun (WGS) entry which is preliminary data.</text>
</comment>
<dbReference type="SMART" id="SM00418">
    <property type="entry name" value="HTH_ARSR"/>
    <property type="match status" value="1"/>
</dbReference>
<dbReference type="RefSeq" id="WP_345400893.1">
    <property type="nucleotide sequence ID" value="NZ_BAABHG010000012.1"/>
</dbReference>
<keyword evidence="3" id="KW-0804">Transcription</keyword>
<keyword evidence="6" id="KW-1185">Reference proteome</keyword>
<dbReference type="Pfam" id="PF01022">
    <property type="entry name" value="HTH_5"/>
    <property type="match status" value="1"/>
</dbReference>
<evidence type="ECO:0000256" key="2">
    <source>
        <dbReference type="ARBA" id="ARBA00023125"/>
    </source>
</evidence>
<keyword evidence="2" id="KW-0238">DNA-binding</keyword>
<reference evidence="6" key="1">
    <citation type="journal article" date="2019" name="Int. J. Syst. Evol. Microbiol.">
        <title>The Global Catalogue of Microorganisms (GCM) 10K type strain sequencing project: providing services to taxonomists for standard genome sequencing and annotation.</title>
        <authorList>
            <consortium name="The Broad Institute Genomics Platform"/>
            <consortium name="The Broad Institute Genome Sequencing Center for Infectious Disease"/>
            <person name="Wu L."/>
            <person name="Ma J."/>
        </authorList>
    </citation>
    <scope>NUCLEOTIDE SEQUENCE [LARGE SCALE GENOMIC DNA]</scope>
    <source>
        <strain evidence="6">CGMCC 4.7643</strain>
    </source>
</reference>
<sequence>MRVARTAHPTWEAALSINSLQAPGTPAHLWHWRGGLREAVRRSPDGSRRLSAAAALVPAAGRFPDFLTPPVGDSDVEAHFAAILSLPAADLRDDLRRTFAHRGAVPRWARRLFADGRTDEIVELLRWYHELAVGPSWPVVQRRVDAERARYTQRLLDDGVEGLFRHLHPSIRWRNPVLEARYPVDRTIVLAGRGLTVVPAHFCWGGPVTFLHTEQPTLVCPAGGLTSVMATEPGESVRRLAALIGRTRARLLAQVVAAATTGGLAADLGISAASVSQHTKALREAGLLTTTRSGPAVRHVLTPLGRAVLDAGQG</sequence>
<dbReference type="CDD" id="cd00090">
    <property type="entry name" value="HTH_ARSR"/>
    <property type="match status" value="1"/>
</dbReference>
<dbReference type="Proteomes" id="UP001597419">
    <property type="component" value="Unassembled WGS sequence"/>
</dbReference>
<keyword evidence="1" id="KW-0805">Transcription regulation</keyword>
<feature type="domain" description="HTH arsR-type" evidence="4">
    <location>
        <begin position="238"/>
        <end position="313"/>
    </location>
</feature>
<accession>A0ABW5GND2</accession>
<evidence type="ECO:0000313" key="5">
    <source>
        <dbReference type="EMBL" id="MFD2462382.1"/>
    </source>
</evidence>
<dbReference type="InterPro" id="IPR036390">
    <property type="entry name" value="WH_DNA-bd_sf"/>
</dbReference>
<evidence type="ECO:0000313" key="6">
    <source>
        <dbReference type="Proteomes" id="UP001597419"/>
    </source>
</evidence>
<dbReference type="EMBL" id="JBHUKU010000015">
    <property type="protein sequence ID" value="MFD2462382.1"/>
    <property type="molecule type" value="Genomic_DNA"/>
</dbReference>
<dbReference type="InterPro" id="IPR036388">
    <property type="entry name" value="WH-like_DNA-bd_sf"/>
</dbReference>
<dbReference type="Gene3D" id="1.10.10.10">
    <property type="entry name" value="Winged helix-like DNA-binding domain superfamily/Winged helix DNA-binding domain"/>
    <property type="match status" value="1"/>
</dbReference>
<organism evidence="5 6">
    <name type="scientific">Amycolatopsis samaneae</name>
    <dbReference type="NCBI Taxonomy" id="664691"/>
    <lineage>
        <taxon>Bacteria</taxon>
        <taxon>Bacillati</taxon>
        <taxon>Actinomycetota</taxon>
        <taxon>Actinomycetes</taxon>
        <taxon>Pseudonocardiales</taxon>
        <taxon>Pseudonocardiaceae</taxon>
        <taxon>Amycolatopsis</taxon>
    </lineage>
</organism>
<evidence type="ECO:0000256" key="3">
    <source>
        <dbReference type="ARBA" id="ARBA00023163"/>
    </source>
</evidence>
<dbReference type="PANTHER" id="PTHR43132:SF8">
    <property type="entry name" value="HTH-TYPE TRANSCRIPTIONAL REGULATOR KMTR"/>
    <property type="match status" value="1"/>
</dbReference>
<dbReference type="InterPro" id="IPR051011">
    <property type="entry name" value="Metal_resp_trans_reg"/>
</dbReference>